<comment type="cofactor">
    <cofactor evidence="1">
        <name>pyridoxal 5'-phosphate</name>
        <dbReference type="ChEBI" id="CHEBI:597326"/>
    </cofactor>
</comment>
<organism evidence="5 6">
    <name type="scientific">Cognatiyoonia koreensis</name>
    <dbReference type="NCBI Taxonomy" id="364200"/>
    <lineage>
        <taxon>Bacteria</taxon>
        <taxon>Pseudomonadati</taxon>
        <taxon>Pseudomonadota</taxon>
        <taxon>Alphaproteobacteria</taxon>
        <taxon>Rhodobacterales</taxon>
        <taxon>Paracoccaceae</taxon>
        <taxon>Cognatiyoonia</taxon>
    </lineage>
</organism>
<dbReference type="GO" id="GO:0005829">
    <property type="term" value="C:cytosol"/>
    <property type="evidence" value="ECO:0007669"/>
    <property type="project" value="TreeGrafter"/>
</dbReference>
<evidence type="ECO:0000313" key="5">
    <source>
        <dbReference type="EMBL" id="SEW40318.1"/>
    </source>
</evidence>
<dbReference type="CDD" id="cd06815">
    <property type="entry name" value="PLPDE_III_AR_like_1"/>
    <property type="match status" value="1"/>
</dbReference>
<dbReference type="InterPro" id="IPR029066">
    <property type="entry name" value="PLP-binding_barrel"/>
</dbReference>
<gene>
    <name evidence="5" type="ORF">SAMN04488515_2696</name>
</gene>
<dbReference type="InterPro" id="IPR000821">
    <property type="entry name" value="Ala_racemase"/>
</dbReference>
<accession>A0A1I0RHB6</accession>
<keyword evidence="3" id="KW-0413">Isomerase</keyword>
<protein>
    <submittedName>
        <fullName evidence="5">Predicted amino acid racemase</fullName>
    </submittedName>
</protein>
<dbReference type="RefSeq" id="WP_089995721.1">
    <property type="nucleotide sequence ID" value="NZ_FOIZ01000002.1"/>
</dbReference>
<dbReference type="Proteomes" id="UP000199167">
    <property type="component" value="Unassembled WGS sequence"/>
</dbReference>
<name>A0A1I0RHB6_9RHOB</name>
<reference evidence="5 6" key="1">
    <citation type="submission" date="2016-10" db="EMBL/GenBank/DDBJ databases">
        <authorList>
            <person name="de Groot N.N."/>
        </authorList>
    </citation>
    <scope>NUCLEOTIDE SEQUENCE [LARGE SCALE GENOMIC DNA]</scope>
    <source>
        <strain evidence="5 6">DSM 17925</strain>
    </source>
</reference>
<evidence type="ECO:0000256" key="2">
    <source>
        <dbReference type="ARBA" id="ARBA00022898"/>
    </source>
</evidence>
<evidence type="ECO:0000313" key="6">
    <source>
        <dbReference type="Proteomes" id="UP000199167"/>
    </source>
</evidence>
<keyword evidence="6" id="KW-1185">Reference proteome</keyword>
<evidence type="ECO:0000256" key="1">
    <source>
        <dbReference type="ARBA" id="ARBA00001933"/>
    </source>
</evidence>
<dbReference type="AlphaFoldDB" id="A0A1I0RHB6"/>
<dbReference type="PANTHER" id="PTHR30511">
    <property type="entry name" value="ALANINE RACEMASE"/>
    <property type="match status" value="1"/>
</dbReference>
<dbReference type="Pfam" id="PF01168">
    <property type="entry name" value="Ala_racemase_N"/>
    <property type="match status" value="1"/>
</dbReference>
<evidence type="ECO:0000259" key="4">
    <source>
        <dbReference type="Pfam" id="PF01168"/>
    </source>
</evidence>
<dbReference type="GO" id="GO:0008784">
    <property type="term" value="F:alanine racemase activity"/>
    <property type="evidence" value="ECO:0007669"/>
    <property type="project" value="TreeGrafter"/>
</dbReference>
<keyword evidence="2" id="KW-0663">Pyridoxal phosphate</keyword>
<proteinExistence type="predicted"/>
<dbReference type="EMBL" id="FOIZ01000002">
    <property type="protein sequence ID" value="SEW40318.1"/>
    <property type="molecule type" value="Genomic_DNA"/>
</dbReference>
<dbReference type="OrthoDB" id="504078at2"/>
<feature type="domain" description="Alanine racemase N-terminal" evidence="4">
    <location>
        <begin position="8"/>
        <end position="224"/>
    </location>
</feature>
<dbReference type="PANTHER" id="PTHR30511:SF3">
    <property type="entry name" value="LYSINE RACEMASE"/>
    <property type="match status" value="1"/>
</dbReference>
<dbReference type="GO" id="GO:0030170">
    <property type="term" value="F:pyridoxal phosphate binding"/>
    <property type="evidence" value="ECO:0007669"/>
    <property type="project" value="TreeGrafter"/>
</dbReference>
<dbReference type="InterPro" id="IPR001608">
    <property type="entry name" value="Ala_racemase_N"/>
</dbReference>
<sequence length="368" mass="39563">MNSPRIEVNLYKIRHNTQTLVDRLKTRGIAVSGVTKAVCGQPAIAQAMLNGGAVGLAEARLSNVRTLRNAGVKSAITLIRTPMMRQASEVVQLCEQSYNTETIVIRALAAAAIQQDRNHGVILMVEMGDLREGILPDDLGAIAANVVKMPGVTLTGIGANFACLNGVAPTVANMNDLSALAYDTEKRIGFVLQTVSGGNSANLRWAFEDNQTGRVNDLRLGEAILCGVDPVTGDRISGLFQDTFSIVADVIETDTKPVIQIDTDQPIAMLRPVPRVDHNCRLILAIGHQDTDVRGLTMPTGYRLVGATSDHLVMSAEKSVHSVGSEVRFDINYSALMRAMAAPDVSTTFLHNQPAHDTQIPDAKHAMH</sequence>
<dbReference type="Gene3D" id="3.20.20.10">
    <property type="entry name" value="Alanine racemase"/>
    <property type="match status" value="1"/>
</dbReference>
<dbReference type="SUPFAM" id="SSF51419">
    <property type="entry name" value="PLP-binding barrel"/>
    <property type="match status" value="1"/>
</dbReference>
<dbReference type="STRING" id="364200.SAMN04488515_2696"/>
<evidence type="ECO:0000256" key="3">
    <source>
        <dbReference type="ARBA" id="ARBA00023235"/>
    </source>
</evidence>